<evidence type="ECO:0000256" key="8">
    <source>
        <dbReference type="PROSITE-ProRule" id="PRU00024"/>
    </source>
</evidence>
<dbReference type="InterPro" id="IPR049808">
    <property type="entry name" value="CONSTANS-like_Bbox1"/>
</dbReference>
<dbReference type="SMART" id="SM00336">
    <property type="entry name" value="BBOX"/>
    <property type="match status" value="1"/>
</dbReference>
<feature type="region of interest" description="Disordered" evidence="10">
    <location>
        <begin position="180"/>
        <end position="207"/>
    </location>
</feature>
<proteinExistence type="inferred from homology"/>
<evidence type="ECO:0000256" key="9">
    <source>
        <dbReference type="PROSITE-ProRule" id="PRU00357"/>
    </source>
</evidence>
<dbReference type="InterPro" id="IPR000315">
    <property type="entry name" value="Znf_B-box"/>
</dbReference>
<keyword evidence="4" id="KW-0677">Repeat</keyword>
<protein>
    <submittedName>
        <fullName evidence="13">Zinc finger protein CONSTANS-LIKE 15</fullName>
    </submittedName>
</protein>
<dbReference type="GO" id="GO:0005634">
    <property type="term" value="C:nucleus"/>
    <property type="evidence" value="ECO:0007669"/>
    <property type="project" value="UniProtKB-SubCell"/>
</dbReference>
<dbReference type="PANTHER" id="PTHR31717:SF45">
    <property type="entry name" value="ZINC FINGER PROTEIN CONSTANS-LIKE 14-RELATED"/>
    <property type="match status" value="1"/>
</dbReference>
<evidence type="ECO:0000259" key="12">
    <source>
        <dbReference type="PROSITE" id="PS51017"/>
    </source>
</evidence>
<dbReference type="PROSITE" id="PS50119">
    <property type="entry name" value="ZF_BBOX"/>
    <property type="match status" value="1"/>
</dbReference>
<dbReference type="STRING" id="4615.A0A199VMA2"/>
<evidence type="ECO:0000256" key="5">
    <source>
        <dbReference type="ARBA" id="ARBA00022771"/>
    </source>
</evidence>
<dbReference type="EMBL" id="LSRQ01001388">
    <property type="protein sequence ID" value="OAY78026.1"/>
    <property type="molecule type" value="Genomic_DNA"/>
</dbReference>
<evidence type="ECO:0000256" key="1">
    <source>
        <dbReference type="ARBA" id="ARBA00004123"/>
    </source>
</evidence>
<evidence type="ECO:0000313" key="14">
    <source>
        <dbReference type="Proteomes" id="UP000092600"/>
    </source>
</evidence>
<keyword evidence="6" id="KW-0862">Zinc</keyword>
<evidence type="ECO:0000256" key="10">
    <source>
        <dbReference type="SAM" id="MobiDB-lite"/>
    </source>
</evidence>
<dbReference type="PROSITE" id="PS51017">
    <property type="entry name" value="CCT"/>
    <property type="match status" value="1"/>
</dbReference>
<evidence type="ECO:0000256" key="6">
    <source>
        <dbReference type="ARBA" id="ARBA00022833"/>
    </source>
</evidence>
<feature type="domain" description="B box-type" evidence="11">
    <location>
        <begin position="9"/>
        <end position="56"/>
    </location>
</feature>
<dbReference type="Proteomes" id="UP000092600">
    <property type="component" value="Unassembled WGS sequence"/>
</dbReference>
<evidence type="ECO:0000256" key="7">
    <source>
        <dbReference type="ARBA" id="ARBA00023242"/>
    </source>
</evidence>
<dbReference type="AlphaFoldDB" id="A0A199VMA2"/>
<dbReference type="GO" id="GO:0008270">
    <property type="term" value="F:zinc ion binding"/>
    <property type="evidence" value="ECO:0007669"/>
    <property type="project" value="UniProtKB-KW"/>
</dbReference>
<comment type="caution">
    <text evidence="13">The sequence shown here is derived from an EMBL/GenBank/DDBJ whole genome shotgun (WGS) entry which is preliminary data.</text>
</comment>
<evidence type="ECO:0000259" key="11">
    <source>
        <dbReference type="PROSITE" id="PS50119"/>
    </source>
</evidence>
<evidence type="ECO:0000256" key="3">
    <source>
        <dbReference type="ARBA" id="ARBA00022723"/>
    </source>
</evidence>
<reference evidence="13 14" key="1">
    <citation type="journal article" date="2016" name="DNA Res.">
        <title>The draft genome of MD-2 pineapple using hybrid error correction of long reads.</title>
        <authorList>
            <person name="Redwan R.M."/>
            <person name="Saidin A."/>
            <person name="Kumar S.V."/>
        </authorList>
    </citation>
    <scope>NUCLEOTIDE SEQUENCE [LARGE SCALE GENOMIC DNA]</scope>
    <source>
        <strain evidence="14">cv. MD2</strain>
        <tissue evidence="13">Leaf</tissue>
    </source>
</reference>
<comment type="subcellular location">
    <subcellularLocation>
        <location evidence="1 9">Nucleus</location>
    </subcellularLocation>
</comment>
<feature type="domain" description="CCT" evidence="12">
    <location>
        <begin position="415"/>
        <end position="457"/>
    </location>
</feature>
<accession>A0A199VMA2</accession>
<dbReference type="InterPro" id="IPR010402">
    <property type="entry name" value="CCT_domain"/>
</dbReference>
<gene>
    <name evidence="13" type="ORF">ACMD2_09615</name>
</gene>
<evidence type="ECO:0000313" key="13">
    <source>
        <dbReference type="EMBL" id="OAY78026.1"/>
    </source>
</evidence>
<evidence type="ECO:0000256" key="4">
    <source>
        <dbReference type="ARBA" id="ARBA00022737"/>
    </source>
</evidence>
<evidence type="ECO:0000256" key="2">
    <source>
        <dbReference type="ARBA" id="ARBA00010024"/>
    </source>
</evidence>
<keyword evidence="7 9" id="KW-0539">Nucleus</keyword>
<dbReference type="PANTHER" id="PTHR31717">
    <property type="entry name" value="ZINC FINGER PROTEIN CONSTANS-LIKE 10"/>
    <property type="match status" value="1"/>
</dbReference>
<comment type="similarity">
    <text evidence="2">Belongs to the CONSTANS family.</text>
</comment>
<dbReference type="Pfam" id="PF06203">
    <property type="entry name" value="CCT"/>
    <property type="match status" value="1"/>
</dbReference>
<sequence length="467" mass="50547">MEAAAAGGWRRRPCDYCGEAAAALHCRSDAARLCVACDRHVHAANALSRRHVRAPLCDCCGSLPAASRLSAAPLFLCPSCDRDPSAAKVAVDGFSGCPAALDLAAAWGLDLAGGAGPRDPLFPELDYAILAVDPAFRDLYVPCAAPPEIAPSPTKKHLLQQQQKGEEEALLQQLVEMAKREATSSAATDGSVPSDLSPRTPHRTSGGGVCHFAEEQEHLPLPYTSLLMLPPSECTELRGSNRLIEDEDDGDLLWDCAPPTYHSTQIWDFNLGRSRDHNESSALEMEYGSSSGTFMIKNYNDVLKESSFATTKFLEDIYDTRRCPANEDILSSNICHISSQNLIVKPSSKSKASSSNSMIDGATTSGNPISAILRPLGSETGGGVRQISFGEQPVITGTPIQPTKKIDSEFLAQNRGNAMLRYKEKRKNRRYEKHVRYESRKLRADTRKRVKGRFVKSAAVVDAGSGG</sequence>
<name>A0A199VMA2_ANACO</name>
<dbReference type="CDD" id="cd19821">
    <property type="entry name" value="Bbox1_BBX-like"/>
    <property type="match status" value="1"/>
</dbReference>
<keyword evidence="5 8" id="KW-0863">Zinc-finger</keyword>
<dbReference type="GO" id="GO:0006355">
    <property type="term" value="P:regulation of DNA-templated transcription"/>
    <property type="evidence" value="ECO:0007669"/>
    <property type="project" value="UniProtKB-ARBA"/>
</dbReference>
<organism evidence="13 14">
    <name type="scientific">Ananas comosus</name>
    <name type="common">Pineapple</name>
    <name type="synonym">Ananas ananas</name>
    <dbReference type="NCBI Taxonomy" id="4615"/>
    <lineage>
        <taxon>Eukaryota</taxon>
        <taxon>Viridiplantae</taxon>
        <taxon>Streptophyta</taxon>
        <taxon>Embryophyta</taxon>
        <taxon>Tracheophyta</taxon>
        <taxon>Spermatophyta</taxon>
        <taxon>Magnoliopsida</taxon>
        <taxon>Liliopsida</taxon>
        <taxon>Poales</taxon>
        <taxon>Bromeliaceae</taxon>
        <taxon>Bromelioideae</taxon>
        <taxon>Ananas</taxon>
    </lineage>
</organism>
<keyword evidence="3" id="KW-0479">Metal-binding</keyword>